<dbReference type="AlphaFoldDB" id="A0AA86PDZ2"/>
<evidence type="ECO:0000313" key="2">
    <source>
        <dbReference type="EMBL" id="CAL6058853.1"/>
    </source>
</evidence>
<reference evidence="2 3" key="2">
    <citation type="submission" date="2024-07" db="EMBL/GenBank/DDBJ databases">
        <authorList>
            <person name="Akdeniz Z."/>
        </authorList>
    </citation>
    <scope>NUCLEOTIDE SEQUENCE [LARGE SCALE GENOMIC DNA]</scope>
</reference>
<protein>
    <submittedName>
        <fullName evidence="2">Hypothetical_protein</fullName>
    </submittedName>
</protein>
<name>A0AA86PDZ2_9EUKA</name>
<comment type="caution">
    <text evidence="1">The sequence shown here is derived from an EMBL/GenBank/DDBJ whole genome shotgun (WGS) entry which is preliminary data.</text>
</comment>
<dbReference type="Proteomes" id="UP001642409">
    <property type="component" value="Unassembled WGS sequence"/>
</dbReference>
<evidence type="ECO:0000313" key="3">
    <source>
        <dbReference type="Proteomes" id="UP001642409"/>
    </source>
</evidence>
<sequence length="140" mass="16183">MGCAAAKSLPQVNQYSSSDQKFLNLVMKYQESVKQDNDKYEEARDMLYGAVQTNNINCRSDSIEVVNMLLKFITAETIIFFQFKYLTRSSFNSFRLYLIPHAWLELPFCAYLCNCVTQLKSIISVTVLLELIRLGDLVLW</sequence>
<dbReference type="EMBL" id="CATOUU010000645">
    <property type="protein sequence ID" value="CAI9937289.1"/>
    <property type="molecule type" value="Genomic_DNA"/>
</dbReference>
<keyword evidence="3" id="KW-1185">Reference proteome</keyword>
<accession>A0AA86PDZ2</accession>
<reference evidence="1" key="1">
    <citation type="submission" date="2023-06" db="EMBL/GenBank/DDBJ databases">
        <authorList>
            <person name="Kurt Z."/>
        </authorList>
    </citation>
    <scope>NUCLEOTIDE SEQUENCE</scope>
</reference>
<evidence type="ECO:0000313" key="1">
    <source>
        <dbReference type="EMBL" id="CAI9937289.1"/>
    </source>
</evidence>
<organism evidence="1">
    <name type="scientific">Hexamita inflata</name>
    <dbReference type="NCBI Taxonomy" id="28002"/>
    <lineage>
        <taxon>Eukaryota</taxon>
        <taxon>Metamonada</taxon>
        <taxon>Diplomonadida</taxon>
        <taxon>Hexamitidae</taxon>
        <taxon>Hexamitinae</taxon>
        <taxon>Hexamita</taxon>
    </lineage>
</organism>
<proteinExistence type="predicted"/>
<gene>
    <name evidence="1" type="ORF">HINF_LOCUS24934</name>
    <name evidence="2" type="ORF">HINF_LOCUS48467</name>
</gene>
<dbReference type="EMBL" id="CAXDID020000223">
    <property type="protein sequence ID" value="CAL6058853.1"/>
    <property type="molecule type" value="Genomic_DNA"/>
</dbReference>